<dbReference type="Proteomes" id="UP000839516">
    <property type="component" value="Unassembled WGS sequence"/>
</dbReference>
<accession>A0A657G1G5</accession>
<evidence type="ECO:0008006" key="2">
    <source>
        <dbReference type="Google" id="ProtNLM"/>
    </source>
</evidence>
<dbReference type="EMBL" id="RTWO01000048">
    <property type="protein sequence ID" value="MKC77437.1"/>
    <property type="molecule type" value="Genomic_DNA"/>
</dbReference>
<reference evidence="1" key="1">
    <citation type="submission" date="2018-09" db="EMBL/GenBank/DDBJ databases">
        <authorList>
            <consortium name="GenomeTrakr network: Whole genome sequencing for foodborne pathogen traceback"/>
        </authorList>
    </citation>
    <scope>NUCLEOTIDE SEQUENCE [LARGE SCALE GENOMIC DNA]</scope>
    <source>
        <strain evidence="1">FDA00013424</strain>
    </source>
</reference>
<gene>
    <name evidence="1" type="ORF">D1800_22935</name>
</gene>
<evidence type="ECO:0000313" key="1">
    <source>
        <dbReference type="EMBL" id="MKC77437.1"/>
    </source>
</evidence>
<name>A0A657G1G5_SALET</name>
<organism evidence="1">
    <name type="scientific">Salmonella enterica subsp. enterica serovar Denver</name>
    <dbReference type="NCBI Taxonomy" id="1954177"/>
    <lineage>
        <taxon>Bacteria</taxon>
        <taxon>Pseudomonadati</taxon>
        <taxon>Pseudomonadota</taxon>
        <taxon>Gammaproteobacteria</taxon>
        <taxon>Enterobacterales</taxon>
        <taxon>Enterobacteriaceae</taxon>
        <taxon>Salmonella</taxon>
    </lineage>
</organism>
<proteinExistence type="predicted"/>
<dbReference type="AlphaFoldDB" id="A0A657G1G5"/>
<protein>
    <recommendedName>
        <fullName evidence="2">DNA-binding protein</fullName>
    </recommendedName>
</protein>
<comment type="caution">
    <text evidence="1">The sequence shown here is derived from an EMBL/GenBank/DDBJ whole genome shotgun (WGS) entry which is preliminary data.</text>
</comment>
<sequence>MPAVETLRDLSEVWKLFGDMPDDTTLNVELTALYLGISVKTLARYRQNGEGPPYIQYQTGNSKARNQRVNYLLGDLRIWRNGYKVDSTMQAAQVRGLAFTSLSDFTKLEPFWTIDNKIYSHALTVSDEAFRELLKATRSKVIWISVEKVLFEDWHSAKERQIWNDLFVGLLGGLMQECQIFQERHVLKDEFG</sequence>